<sequence>MEHQRQMNKKDNTDARKQMVSKRTTGEDDREDINQMADAFIKNFRNQLKMQREESLKRFHDMINQGV</sequence>
<gene>
    <name evidence="2" type="ORF">O6P43_003815</name>
</gene>
<comment type="caution">
    <text evidence="2">The sequence shown here is derived from an EMBL/GenBank/DDBJ whole genome shotgun (WGS) entry which is preliminary data.</text>
</comment>
<dbReference type="AlphaFoldDB" id="A0AAD7VLN2"/>
<dbReference type="PANTHER" id="PTHR33098:SF69">
    <property type="entry name" value="DUF761 DOMAIN PROTEIN"/>
    <property type="match status" value="1"/>
</dbReference>
<keyword evidence="3" id="KW-1185">Reference proteome</keyword>
<dbReference type="KEGG" id="qsa:O6P43_003815"/>
<reference evidence="2" key="1">
    <citation type="journal article" date="2023" name="Science">
        <title>Elucidation of the pathway for biosynthesis of saponin adjuvants from the soapbark tree.</title>
        <authorList>
            <person name="Reed J."/>
            <person name="Orme A."/>
            <person name="El-Demerdash A."/>
            <person name="Owen C."/>
            <person name="Martin L.B.B."/>
            <person name="Misra R.C."/>
            <person name="Kikuchi S."/>
            <person name="Rejzek M."/>
            <person name="Martin A.C."/>
            <person name="Harkess A."/>
            <person name="Leebens-Mack J."/>
            <person name="Louveau T."/>
            <person name="Stephenson M.J."/>
            <person name="Osbourn A."/>
        </authorList>
    </citation>
    <scope>NUCLEOTIDE SEQUENCE</scope>
    <source>
        <strain evidence="2">S10</strain>
    </source>
</reference>
<feature type="region of interest" description="Disordered" evidence="1">
    <location>
        <begin position="1"/>
        <end position="33"/>
    </location>
</feature>
<dbReference type="EMBL" id="JARAOO010000002">
    <property type="protein sequence ID" value="KAJ7980556.1"/>
    <property type="molecule type" value="Genomic_DNA"/>
</dbReference>
<proteinExistence type="predicted"/>
<protein>
    <submittedName>
        <fullName evidence="2">DUF761 domain protein</fullName>
    </submittedName>
</protein>
<feature type="compositionally biased region" description="Basic and acidic residues" evidence="1">
    <location>
        <begin position="1"/>
        <end position="17"/>
    </location>
</feature>
<evidence type="ECO:0000313" key="3">
    <source>
        <dbReference type="Proteomes" id="UP001163823"/>
    </source>
</evidence>
<dbReference type="InterPro" id="IPR008480">
    <property type="entry name" value="DUF761_pln"/>
</dbReference>
<evidence type="ECO:0000313" key="2">
    <source>
        <dbReference type="EMBL" id="KAJ7980556.1"/>
    </source>
</evidence>
<accession>A0AAD7VLN2</accession>
<evidence type="ECO:0000256" key="1">
    <source>
        <dbReference type="SAM" id="MobiDB-lite"/>
    </source>
</evidence>
<name>A0AAD7VLN2_QUISA</name>
<dbReference type="PANTHER" id="PTHR33098">
    <property type="entry name" value="COTTON FIBER (DUF761)"/>
    <property type="match status" value="1"/>
</dbReference>
<dbReference type="Pfam" id="PF05553">
    <property type="entry name" value="DUF761"/>
    <property type="match status" value="1"/>
</dbReference>
<dbReference type="Proteomes" id="UP001163823">
    <property type="component" value="Chromosome 2"/>
</dbReference>
<organism evidence="2 3">
    <name type="scientific">Quillaja saponaria</name>
    <name type="common">Soap bark tree</name>
    <dbReference type="NCBI Taxonomy" id="32244"/>
    <lineage>
        <taxon>Eukaryota</taxon>
        <taxon>Viridiplantae</taxon>
        <taxon>Streptophyta</taxon>
        <taxon>Embryophyta</taxon>
        <taxon>Tracheophyta</taxon>
        <taxon>Spermatophyta</taxon>
        <taxon>Magnoliopsida</taxon>
        <taxon>eudicotyledons</taxon>
        <taxon>Gunneridae</taxon>
        <taxon>Pentapetalae</taxon>
        <taxon>rosids</taxon>
        <taxon>fabids</taxon>
        <taxon>Fabales</taxon>
        <taxon>Quillajaceae</taxon>
        <taxon>Quillaja</taxon>
    </lineage>
</organism>